<proteinExistence type="predicted"/>
<accession>A0A699VHC8</accession>
<organism evidence="1">
    <name type="scientific">Tanacetum cinerariifolium</name>
    <name type="common">Dalmatian daisy</name>
    <name type="synonym">Chrysanthemum cinerariifolium</name>
    <dbReference type="NCBI Taxonomy" id="118510"/>
    <lineage>
        <taxon>Eukaryota</taxon>
        <taxon>Viridiplantae</taxon>
        <taxon>Streptophyta</taxon>
        <taxon>Embryophyta</taxon>
        <taxon>Tracheophyta</taxon>
        <taxon>Spermatophyta</taxon>
        <taxon>Magnoliopsida</taxon>
        <taxon>eudicotyledons</taxon>
        <taxon>Gunneridae</taxon>
        <taxon>Pentapetalae</taxon>
        <taxon>asterids</taxon>
        <taxon>campanulids</taxon>
        <taxon>Asterales</taxon>
        <taxon>Asteraceae</taxon>
        <taxon>Asteroideae</taxon>
        <taxon>Anthemideae</taxon>
        <taxon>Anthemidinae</taxon>
        <taxon>Tanacetum</taxon>
    </lineage>
</organism>
<dbReference type="AlphaFoldDB" id="A0A699VHC8"/>
<comment type="caution">
    <text evidence="1">The sequence shown here is derived from an EMBL/GenBank/DDBJ whole genome shotgun (WGS) entry which is preliminary data.</text>
</comment>
<feature type="non-terminal residue" evidence="1">
    <location>
        <position position="1"/>
    </location>
</feature>
<dbReference type="EMBL" id="BKCJ011438183">
    <property type="protein sequence ID" value="GFD33673.1"/>
    <property type="molecule type" value="Genomic_DNA"/>
</dbReference>
<protein>
    <submittedName>
        <fullName evidence="1">Uncharacterized protein</fullName>
    </submittedName>
</protein>
<reference evidence="1" key="1">
    <citation type="journal article" date="2019" name="Sci. Rep.">
        <title>Draft genome of Tanacetum cinerariifolium, the natural source of mosquito coil.</title>
        <authorList>
            <person name="Yamashiro T."/>
            <person name="Shiraishi A."/>
            <person name="Satake H."/>
            <person name="Nakayama K."/>
        </authorList>
    </citation>
    <scope>NUCLEOTIDE SEQUENCE</scope>
</reference>
<gene>
    <name evidence="1" type="ORF">Tci_905642</name>
</gene>
<name>A0A699VHC8_TANCI</name>
<evidence type="ECO:0000313" key="1">
    <source>
        <dbReference type="EMBL" id="GFD33673.1"/>
    </source>
</evidence>
<sequence length="65" mass="7332">SSTRNLFPHLDNPELTIRRRPHDDPTLLNDFNMATNGNGDDIPPAGGGDYQFQTFELWRSCASQL</sequence>